<organism evidence="2">
    <name type="scientific">uncultured Chloroflexia bacterium</name>
    <dbReference type="NCBI Taxonomy" id="1672391"/>
    <lineage>
        <taxon>Bacteria</taxon>
        <taxon>Bacillati</taxon>
        <taxon>Chloroflexota</taxon>
        <taxon>Chloroflexia</taxon>
        <taxon>environmental samples</taxon>
    </lineage>
</organism>
<gene>
    <name evidence="2" type="ORF">AVDCRST_MAG26-907</name>
</gene>
<feature type="non-terminal residue" evidence="2">
    <location>
        <position position="186"/>
    </location>
</feature>
<evidence type="ECO:0000313" key="2">
    <source>
        <dbReference type="EMBL" id="CAA9229775.1"/>
    </source>
</evidence>
<sequence length="186" mass="21111">GRYSGSRCRIQSRRRGSGDRKLAAGGVPAGRHFADHRAQGRFRGVGARRRSDRTGRQRCSGRRCQGRGDWSDHGSGRRGGHTSDPCHWAGGWMGNLTGLVRRERRVRRRSVRRVLGRGCLRRGDQPLRHGAARRARYNQCNRRGHRRSETGRRGADRGWRDQCQLLYGGAKRQGRGYTGRARNSEI</sequence>
<feature type="non-terminal residue" evidence="2">
    <location>
        <position position="1"/>
    </location>
</feature>
<evidence type="ECO:0000256" key="1">
    <source>
        <dbReference type="SAM" id="MobiDB-lite"/>
    </source>
</evidence>
<feature type="region of interest" description="Disordered" evidence="1">
    <location>
        <begin position="43"/>
        <end position="84"/>
    </location>
</feature>
<reference evidence="2" key="1">
    <citation type="submission" date="2020-02" db="EMBL/GenBank/DDBJ databases">
        <authorList>
            <person name="Meier V. D."/>
        </authorList>
    </citation>
    <scope>NUCLEOTIDE SEQUENCE</scope>
    <source>
        <strain evidence="2">AVDCRST_MAG26</strain>
    </source>
</reference>
<accession>A0A6J4HSD4</accession>
<feature type="region of interest" description="Disordered" evidence="1">
    <location>
        <begin position="1"/>
        <end position="26"/>
    </location>
</feature>
<proteinExistence type="predicted"/>
<dbReference type="EMBL" id="CADCTK010000209">
    <property type="protein sequence ID" value="CAA9229775.1"/>
    <property type="molecule type" value="Genomic_DNA"/>
</dbReference>
<name>A0A6J4HSD4_9CHLR</name>
<dbReference type="AlphaFoldDB" id="A0A6J4HSD4"/>
<protein>
    <submittedName>
        <fullName evidence="2">Uncharacterized protein</fullName>
    </submittedName>
</protein>